<dbReference type="Pfam" id="PF04079">
    <property type="entry name" value="SMC_ScpB"/>
    <property type="match status" value="1"/>
</dbReference>
<reference evidence="6" key="1">
    <citation type="journal article" date="2021" name="PeerJ">
        <title>Extensive microbial diversity within the chicken gut microbiome revealed by metagenomics and culture.</title>
        <authorList>
            <person name="Gilroy R."/>
            <person name="Ravi A."/>
            <person name="Getino M."/>
            <person name="Pursley I."/>
            <person name="Horton D.L."/>
            <person name="Alikhan N.F."/>
            <person name="Baker D."/>
            <person name="Gharbi K."/>
            <person name="Hall N."/>
            <person name="Watson M."/>
            <person name="Adriaenssens E.M."/>
            <person name="Foster-Nyarko E."/>
            <person name="Jarju S."/>
            <person name="Secka A."/>
            <person name="Antonio M."/>
            <person name="Oren A."/>
            <person name="Chaudhuri R.R."/>
            <person name="La Ragione R."/>
            <person name="Hildebrand F."/>
            <person name="Pallen M.J."/>
        </authorList>
    </citation>
    <scope>NUCLEOTIDE SEQUENCE</scope>
    <source>
        <strain evidence="6">F6-6636</strain>
    </source>
</reference>
<evidence type="ECO:0000256" key="4">
    <source>
        <dbReference type="ARBA" id="ARBA00023306"/>
    </source>
</evidence>
<dbReference type="SUPFAM" id="SSF46785">
    <property type="entry name" value="Winged helix' DNA-binding domain"/>
    <property type="match status" value="2"/>
</dbReference>
<proteinExistence type="inferred from homology"/>
<dbReference type="Proteomes" id="UP000777303">
    <property type="component" value="Unassembled WGS sequence"/>
</dbReference>
<gene>
    <name evidence="5 6" type="primary">scpB</name>
    <name evidence="6" type="ORF">H9901_03105</name>
</gene>
<sequence length="207" mass="23347">MKEHKLIVSYPQEAALEAILYVAGDEGISFNDLAKNLQQSLDETKQLVAHYQQYLTDDQQRGLQLHINGNHVRLTSKASLAPLLKRYYTTSSNSLSQAALEVLAIIAYQQPITRIEIDEIRGVQSSSPVQTLVTYHLIKEKGRKDVPGRPILYGTTDEFLNYFDLHSLADLPDITKFEQQNNESAADNLEDTANLLAQFEKTLKDDI</sequence>
<dbReference type="PIRSF" id="PIRSF019345">
    <property type="entry name" value="ScpB"/>
    <property type="match status" value="1"/>
</dbReference>
<dbReference type="GO" id="GO:0051304">
    <property type="term" value="P:chromosome separation"/>
    <property type="evidence" value="ECO:0007669"/>
    <property type="project" value="InterPro"/>
</dbReference>
<evidence type="ECO:0000313" key="6">
    <source>
        <dbReference type="EMBL" id="MBU3851667.1"/>
    </source>
</evidence>
<dbReference type="PANTHER" id="PTHR34298:SF2">
    <property type="entry name" value="SEGREGATION AND CONDENSATION PROTEIN B"/>
    <property type="match status" value="1"/>
</dbReference>
<evidence type="ECO:0000313" key="7">
    <source>
        <dbReference type="Proteomes" id="UP000777303"/>
    </source>
</evidence>
<dbReference type="InterPro" id="IPR036390">
    <property type="entry name" value="WH_DNA-bd_sf"/>
</dbReference>
<name>A0A948TJQ4_9LACO</name>
<dbReference type="AlphaFoldDB" id="A0A948TJQ4"/>
<evidence type="ECO:0000256" key="3">
    <source>
        <dbReference type="ARBA" id="ARBA00022829"/>
    </source>
</evidence>
<reference evidence="6" key="2">
    <citation type="submission" date="2021-04" db="EMBL/GenBank/DDBJ databases">
        <authorList>
            <person name="Gilroy R."/>
        </authorList>
    </citation>
    <scope>NUCLEOTIDE SEQUENCE</scope>
    <source>
        <strain evidence="6">F6-6636</strain>
    </source>
</reference>
<keyword evidence="4 5" id="KW-0131">Cell cycle</keyword>
<dbReference type="GO" id="GO:0051301">
    <property type="term" value="P:cell division"/>
    <property type="evidence" value="ECO:0007669"/>
    <property type="project" value="UniProtKB-KW"/>
</dbReference>
<dbReference type="InterPro" id="IPR036388">
    <property type="entry name" value="WH-like_DNA-bd_sf"/>
</dbReference>
<comment type="caution">
    <text evidence="6">The sequence shown here is derived from an EMBL/GenBank/DDBJ whole genome shotgun (WGS) entry which is preliminary data.</text>
</comment>
<keyword evidence="2 5" id="KW-0132">Cell division</keyword>
<comment type="subunit">
    <text evidence="5">Homodimer. Homodimerization may be required to stabilize the binding of ScpA to the Smc head domains. Component of a cohesin-like complex composed of ScpA, ScpB and the Smc homodimer, in which ScpA and ScpB bind to the head domain of Smc. The presence of the three proteins is required for the association of the complex with DNA.</text>
</comment>
<comment type="subcellular location">
    <subcellularLocation>
        <location evidence="5">Cytoplasm</location>
    </subcellularLocation>
    <text evidence="5">Associated with two foci at the outer edges of the nucleoid region in young cells, and at four foci within both cell halves in older cells.</text>
</comment>
<evidence type="ECO:0000256" key="1">
    <source>
        <dbReference type="ARBA" id="ARBA00022490"/>
    </source>
</evidence>
<keyword evidence="3 5" id="KW-0159">Chromosome partition</keyword>
<evidence type="ECO:0000256" key="5">
    <source>
        <dbReference type="HAMAP-Rule" id="MF_01804"/>
    </source>
</evidence>
<dbReference type="EMBL" id="JAHLFS010000043">
    <property type="protein sequence ID" value="MBU3851667.1"/>
    <property type="molecule type" value="Genomic_DNA"/>
</dbReference>
<accession>A0A948TJQ4</accession>
<dbReference type="HAMAP" id="MF_01804">
    <property type="entry name" value="ScpB"/>
    <property type="match status" value="1"/>
</dbReference>
<comment type="function">
    <text evidence="5">Participates in chromosomal partition during cell division. May act via the formation of a condensin-like complex containing Smc and ScpA that pull DNA away from mid-cell into both cell halves.</text>
</comment>
<organism evidence="6 7">
    <name type="scientific">Candidatus Paralactobacillus gallistercoris</name>
    <dbReference type="NCBI Taxonomy" id="2838724"/>
    <lineage>
        <taxon>Bacteria</taxon>
        <taxon>Bacillati</taxon>
        <taxon>Bacillota</taxon>
        <taxon>Bacilli</taxon>
        <taxon>Lactobacillales</taxon>
        <taxon>Lactobacillaceae</taxon>
        <taxon>Lactobacillus</taxon>
    </lineage>
</organism>
<dbReference type="GO" id="GO:0005737">
    <property type="term" value="C:cytoplasm"/>
    <property type="evidence" value="ECO:0007669"/>
    <property type="project" value="UniProtKB-SubCell"/>
</dbReference>
<dbReference type="PANTHER" id="PTHR34298">
    <property type="entry name" value="SEGREGATION AND CONDENSATION PROTEIN B"/>
    <property type="match status" value="1"/>
</dbReference>
<dbReference type="Gene3D" id="1.10.10.10">
    <property type="entry name" value="Winged helix-like DNA-binding domain superfamily/Winged helix DNA-binding domain"/>
    <property type="match status" value="2"/>
</dbReference>
<keyword evidence="1 5" id="KW-0963">Cytoplasm</keyword>
<evidence type="ECO:0000256" key="2">
    <source>
        <dbReference type="ARBA" id="ARBA00022618"/>
    </source>
</evidence>
<dbReference type="InterPro" id="IPR005234">
    <property type="entry name" value="ScpB_csome_segregation"/>
</dbReference>
<dbReference type="GO" id="GO:0006260">
    <property type="term" value="P:DNA replication"/>
    <property type="evidence" value="ECO:0007669"/>
    <property type="project" value="UniProtKB-UniRule"/>
</dbReference>
<dbReference type="NCBIfam" id="TIGR00281">
    <property type="entry name" value="SMC-Scp complex subunit ScpB"/>
    <property type="match status" value="1"/>
</dbReference>
<comment type="similarity">
    <text evidence="5">Belongs to the ScpB family.</text>
</comment>
<protein>
    <recommendedName>
        <fullName evidence="5">Segregation and condensation protein B</fullName>
    </recommendedName>
</protein>